<dbReference type="PROSITE" id="PS50943">
    <property type="entry name" value="HTH_CROC1"/>
    <property type="match status" value="1"/>
</dbReference>
<evidence type="ECO:0000313" key="3">
    <source>
        <dbReference type="Proteomes" id="UP001165283"/>
    </source>
</evidence>
<proteinExistence type="predicted"/>
<protein>
    <submittedName>
        <fullName evidence="2">Helix-turn-helix domain-containing protein</fullName>
    </submittedName>
</protein>
<dbReference type="InterPro" id="IPR043917">
    <property type="entry name" value="DUF5753"/>
</dbReference>
<dbReference type="Pfam" id="PF13560">
    <property type="entry name" value="HTH_31"/>
    <property type="match status" value="1"/>
</dbReference>
<evidence type="ECO:0000259" key="1">
    <source>
        <dbReference type="PROSITE" id="PS50943"/>
    </source>
</evidence>
<name>A0ABT1ADR1_9PSEU</name>
<dbReference type="Gene3D" id="1.10.260.40">
    <property type="entry name" value="lambda repressor-like DNA-binding domains"/>
    <property type="match status" value="1"/>
</dbReference>
<dbReference type="Proteomes" id="UP001165283">
    <property type="component" value="Unassembled WGS sequence"/>
</dbReference>
<dbReference type="RefSeq" id="WP_252446602.1">
    <property type="nucleotide sequence ID" value="NZ_JAGSOV010000107.1"/>
</dbReference>
<dbReference type="InterPro" id="IPR010982">
    <property type="entry name" value="Lambda_DNA-bd_dom_sf"/>
</dbReference>
<keyword evidence="3" id="KW-1185">Reference proteome</keyword>
<accession>A0ABT1ADR1</accession>
<organism evidence="2 3">
    <name type="scientific">Pseudonocardia humida</name>
    <dbReference type="NCBI Taxonomy" id="2800819"/>
    <lineage>
        <taxon>Bacteria</taxon>
        <taxon>Bacillati</taxon>
        <taxon>Actinomycetota</taxon>
        <taxon>Actinomycetes</taxon>
        <taxon>Pseudonocardiales</taxon>
        <taxon>Pseudonocardiaceae</taxon>
        <taxon>Pseudonocardia</taxon>
    </lineage>
</organism>
<comment type="caution">
    <text evidence="2">The sequence shown here is derived from an EMBL/GenBank/DDBJ whole genome shotgun (WGS) entry which is preliminary data.</text>
</comment>
<dbReference type="SMART" id="SM00530">
    <property type="entry name" value="HTH_XRE"/>
    <property type="match status" value="1"/>
</dbReference>
<dbReference type="CDD" id="cd00093">
    <property type="entry name" value="HTH_XRE"/>
    <property type="match status" value="1"/>
</dbReference>
<dbReference type="EMBL" id="JAGSOV010000107">
    <property type="protein sequence ID" value="MCO1661091.1"/>
    <property type="molecule type" value="Genomic_DNA"/>
</dbReference>
<sequence>MGAPQSPIGSRRRLGAELRRLRTAAGLTLDEVAEQMTCSTSKISRLETGKGIPKLPDVRELMRIYGVESDDERDALLRLVRDGREHGWWESLTEGVTPERFVLDAPSRYPALETEAAVIRSFDIAVLHGLLQTPEYIRELMSSLLTNHSAAEVERLVELRGRRQRALFDAEKPLRLDVVLDEAVLRRMVGSSELMADQLDAIRERSLLPNVTVRVLPFDAGFHRAHIGSFVLLEFPAGTADVVYVEGHAGENYLENRSDVDRYNAIFDDVVDRALSPDASREVITRYGRDYGARGVGRRA</sequence>
<dbReference type="Pfam" id="PF19054">
    <property type="entry name" value="DUF5753"/>
    <property type="match status" value="1"/>
</dbReference>
<reference evidence="2" key="1">
    <citation type="submission" date="2021-04" db="EMBL/GenBank/DDBJ databases">
        <title>Pseudonocardia sp. nov., isolated from sandy soil of mangrove forest.</title>
        <authorList>
            <person name="Zan Z."/>
            <person name="Huang R."/>
            <person name="Liu W."/>
        </authorList>
    </citation>
    <scope>NUCLEOTIDE SEQUENCE</scope>
    <source>
        <strain evidence="2">S2-4</strain>
    </source>
</reference>
<feature type="domain" description="HTH cro/C1-type" evidence="1">
    <location>
        <begin position="18"/>
        <end position="73"/>
    </location>
</feature>
<dbReference type="SUPFAM" id="SSF47413">
    <property type="entry name" value="lambda repressor-like DNA-binding domains"/>
    <property type="match status" value="1"/>
</dbReference>
<evidence type="ECO:0000313" key="2">
    <source>
        <dbReference type="EMBL" id="MCO1661091.1"/>
    </source>
</evidence>
<gene>
    <name evidence="2" type="ORF">KDL28_39200</name>
</gene>
<dbReference type="InterPro" id="IPR001387">
    <property type="entry name" value="Cro/C1-type_HTH"/>
</dbReference>